<dbReference type="InterPro" id="IPR036505">
    <property type="entry name" value="Amidase/PGRP_sf"/>
</dbReference>
<evidence type="ECO:0000256" key="5">
    <source>
        <dbReference type="ARBA" id="ARBA00022695"/>
    </source>
</evidence>
<dbReference type="PROSITE" id="PS50297">
    <property type="entry name" value="ANK_REP_REGION"/>
    <property type="match status" value="1"/>
</dbReference>
<evidence type="ECO:0000259" key="10">
    <source>
        <dbReference type="SMART" id="SM00701"/>
    </source>
</evidence>
<dbReference type="SUPFAM" id="SSF55846">
    <property type="entry name" value="N-acetylmuramoyl-L-alanine amidase-like"/>
    <property type="match status" value="1"/>
</dbReference>
<evidence type="ECO:0000313" key="11">
    <source>
        <dbReference type="EMBL" id="CAF1480979.1"/>
    </source>
</evidence>
<keyword evidence="9" id="KW-0472">Membrane</keyword>
<dbReference type="Pfam" id="PF01129">
    <property type="entry name" value="ART"/>
    <property type="match status" value="1"/>
</dbReference>
<keyword evidence="5" id="KW-0548">Nucleotidyltransferase</keyword>
<evidence type="ECO:0000256" key="1">
    <source>
        <dbReference type="ARBA" id="ARBA00007553"/>
    </source>
</evidence>
<evidence type="ECO:0000256" key="9">
    <source>
        <dbReference type="SAM" id="Phobius"/>
    </source>
</evidence>
<dbReference type="InterPro" id="IPR015510">
    <property type="entry name" value="PGRP"/>
</dbReference>
<keyword evidence="4 8" id="KW-0808">Transferase</keyword>
<keyword evidence="8" id="KW-0521">NADP</keyword>
<dbReference type="PANTHER" id="PTHR11022:SF41">
    <property type="entry name" value="PEPTIDOGLYCAN-RECOGNITION PROTEIN LC-RELATED"/>
    <property type="match status" value="1"/>
</dbReference>
<dbReference type="PROSITE" id="PS50088">
    <property type="entry name" value="ANK_REPEAT"/>
    <property type="match status" value="1"/>
</dbReference>
<comment type="similarity">
    <text evidence="2 8">Belongs to the Arg-specific ADP-ribosyltransferase family.</text>
</comment>
<evidence type="ECO:0000256" key="8">
    <source>
        <dbReference type="RuleBase" id="RU361228"/>
    </source>
</evidence>
<dbReference type="EMBL" id="CAJNOG010001942">
    <property type="protein sequence ID" value="CAF1480979.1"/>
    <property type="molecule type" value="Genomic_DNA"/>
</dbReference>
<dbReference type="SMART" id="SM00248">
    <property type="entry name" value="ANK"/>
    <property type="match status" value="1"/>
</dbReference>
<dbReference type="SUPFAM" id="SSF56399">
    <property type="entry name" value="ADP-ribosylation"/>
    <property type="match status" value="1"/>
</dbReference>
<evidence type="ECO:0000256" key="7">
    <source>
        <dbReference type="PROSITE-ProRule" id="PRU00023"/>
    </source>
</evidence>
<organism evidence="11 12">
    <name type="scientific">Adineta steineri</name>
    <dbReference type="NCBI Taxonomy" id="433720"/>
    <lineage>
        <taxon>Eukaryota</taxon>
        <taxon>Metazoa</taxon>
        <taxon>Spiralia</taxon>
        <taxon>Gnathifera</taxon>
        <taxon>Rotifera</taxon>
        <taxon>Eurotatoria</taxon>
        <taxon>Bdelloidea</taxon>
        <taxon>Adinetida</taxon>
        <taxon>Adinetidae</taxon>
        <taxon>Adineta</taxon>
    </lineage>
</organism>
<name>A0A815RQE5_9BILA</name>
<dbReference type="GO" id="GO:0008745">
    <property type="term" value="F:N-acetylmuramoyl-L-alanine amidase activity"/>
    <property type="evidence" value="ECO:0007669"/>
    <property type="project" value="InterPro"/>
</dbReference>
<dbReference type="InterPro" id="IPR036770">
    <property type="entry name" value="Ankyrin_rpt-contain_sf"/>
</dbReference>
<dbReference type="GO" id="GO:0009253">
    <property type="term" value="P:peptidoglycan catabolic process"/>
    <property type="evidence" value="ECO:0007669"/>
    <property type="project" value="InterPro"/>
</dbReference>
<comment type="similarity">
    <text evidence="1">Belongs to the N-acetylmuramoyl-L-alanine amidase 2 family.</text>
</comment>
<keyword evidence="7" id="KW-0040">ANK repeat</keyword>
<dbReference type="InterPro" id="IPR002502">
    <property type="entry name" value="Amidase_domain"/>
</dbReference>
<keyword evidence="3 8" id="KW-0328">Glycosyltransferase</keyword>
<comment type="catalytic activity">
    <reaction evidence="6 8">
        <text>L-arginyl-[protein] + NAD(+) = N(omega)-(ADP-D-ribosyl)-L-arginyl-[protein] + nicotinamide + H(+)</text>
        <dbReference type="Rhea" id="RHEA:19149"/>
        <dbReference type="Rhea" id="RHEA-COMP:10532"/>
        <dbReference type="Rhea" id="RHEA-COMP:15087"/>
        <dbReference type="ChEBI" id="CHEBI:15378"/>
        <dbReference type="ChEBI" id="CHEBI:17154"/>
        <dbReference type="ChEBI" id="CHEBI:29965"/>
        <dbReference type="ChEBI" id="CHEBI:57540"/>
        <dbReference type="ChEBI" id="CHEBI:142554"/>
        <dbReference type="EC" id="2.4.2.31"/>
    </reaction>
</comment>
<keyword evidence="9" id="KW-0812">Transmembrane</keyword>
<dbReference type="Gene3D" id="1.25.40.20">
    <property type="entry name" value="Ankyrin repeat-containing domain"/>
    <property type="match status" value="1"/>
</dbReference>
<dbReference type="Gene3D" id="3.40.80.10">
    <property type="entry name" value="Peptidoglycan recognition protein-like"/>
    <property type="match status" value="1"/>
</dbReference>
<keyword evidence="8" id="KW-0520">NAD</keyword>
<gene>
    <name evidence="11" type="ORF">JYZ213_LOCUS42370</name>
</gene>
<keyword evidence="9" id="KW-1133">Transmembrane helix</keyword>
<dbReference type="InterPro" id="IPR000768">
    <property type="entry name" value="ART"/>
</dbReference>
<dbReference type="GO" id="GO:0016779">
    <property type="term" value="F:nucleotidyltransferase activity"/>
    <property type="evidence" value="ECO:0007669"/>
    <property type="project" value="UniProtKB-KW"/>
</dbReference>
<dbReference type="Pfam" id="PF12796">
    <property type="entry name" value="Ank_2"/>
    <property type="match status" value="1"/>
</dbReference>
<dbReference type="EC" id="2.4.2.31" evidence="8"/>
<feature type="transmembrane region" description="Helical" evidence="9">
    <location>
        <begin position="435"/>
        <end position="457"/>
    </location>
</feature>
<evidence type="ECO:0000256" key="4">
    <source>
        <dbReference type="ARBA" id="ARBA00022679"/>
    </source>
</evidence>
<dbReference type="Proteomes" id="UP000663845">
    <property type="component" value="Unassembled WGS sequence"/>
</dbReference>
<dbReference type="PANTHER" id="PTHR11022">
    <property type="entry name" value="PEPTIDOGLYCAN RECOGNITION PROTEIN"/>
    <property type="match status" value="1"/>
</dbReference>
<dbReference type="SMART" id="SM00701">
    <property type="entry name" value="PGRP"/>
    <property type="match status" value="1"/>
</dbReference>
<accession>A0A815RQE5</accession>
<dbReference type="InterPro" id="IPR006619">
    <property type="entry name" value="PGRP_domain_met/bac"/>
</dbReference>
<proteinExistence type="inferred from homology"/>
<evidence type="ECO:0000256" key="2">
    <source>
        <dbReference type="ARBA" id="ARBA00009558"/>
    </source>
</evidence>
<dbReference type="InterPro" id="IPR002110">
    <property type="entry name" value="Ankyrin_rpt"/>
</dbReference>
<dbReference type="CDD" id="cd06583">
    <property type="entry name" value="PGRP"/>
    <property type="match status" value="1"/>
</dbReference>
<protein>
    <recommendedName>
        <fullName evidence="8">NAD(P)(+)--arginine ADP-ribosyltransferase</fullName>
        <ecNumber evidence="8">2.4.2.31</ecNumber>
    </recommendedName>
    <alternativeName>
        <fullName evidence="8">Mono(ADP-ribosyl)transferase</fullName>
    </alternativeName>
</protein>
<dbReference type="SUPFAM" id="SSF48403">
    <property type="entry name" value="Ankyrin repeat"/>
    <property type="match status" value="1"/>
</dbReference>
<dbReference type="GO" id="GO:0106274">
    <property type="term" value="F:NAD+-protein-arginine ADP-ribosyltransferase activity"/>
    <property type="evidence" value="ECO:0007669"/>
    <property type="project" value="UniProtKB-EC"/>
</dbReference>
<sequence>MSSSLLIDNSENDTNIVRTLYNLCKENEIEKVQDMLPCIGNINIINKIQSTTGSTCLHVACYYGHCAMVKILLDYGALHSIRNLRHNLTPFEECYSEDIKELLLEKIESYTNSFDYNYIEWSIIGDDLLKKRREYRQAIDVYKTYDNHYLISKLLAEVIHYYLHEYLLNEKNNNDVFYDKTICEQIETIEAYFKEAIEKHDYLTYFIKAYTLTNFFYKVLNKDLAMYVLEYFDTTKTFSSNYRLVNCLVHLVTLLIYHPNFSKYQYRGICYRGMRITQNDLKQYQLNQHILNRAFLSTSIDREIAEMFAGEGQQSQMRYTPYDHNPLQYSCLCQYLIKQNSTAINIENLSTKPDEKEILIIPFTVFKIIEIKKNYLEDLEASISIEILLEECEDQNEIQNNETSEILTLSSFDNDIKDTKKYIKFKKQKFLLRNIIKPMISITILLLIFIFIFTFIIPKILLNNLGYNVTSELNKDNIGGYELPLGCPNILNRSTWNARAYKARLKLKVSPVTEIVIRHLTDMKPVMNQQDCIKKIKDLQDFQMNIRGWDDVGYNFLICSDNLDQQQIYRGRGWTYTGAHCIGYNFQSLGIVIVGNYTSRKSLHTFKSLIQCGIKKNFIMRNFTLIGDANSRDIYEYYLDYFTNHIDLQYNNQLNRTQFFCS</sequence>
<dbReference type="PROSITE" id="PS51996">
    <property type="entry name" value="TR_MART"/>
    <property type="match status" value="1"/>
</dbReference>
<evidence type="ECO:0000256" key="6">
    <source>
        <dbReference type="ARBA" id="ARBA00047597"/>
    </source>
</evidence>
<reference evidence="11" key="1">
    <citation type="submission" date="2021-02" db="EMBL/GenBank/DDBJ databases">
        <authorList>
            <person name="Nowell W R."/>
        </authorList>
    </citation>
    <scope>NUCLEOTIDE SEQUENCE</scope>
</reference>
<evidence type="ECO:0000313" key="12">
    <source>
        <dbReference type="Proteomes" id="UP000663845"/>
    </source>
</evidence>
<dbReference type="GO" id="GO:0008270">
    <property type="term" value="F:zinc ion binding"/>
    <property type="evidence" value="ECO:0007669"/>
    <property type="project" value="InterPro"/>
</dbReference>
<feature type="domain" description="Peptidoglycan recognition protein family" evidence="10">
    <location>
        <begin position="488"/>
        <end position="632"/>
    </location>
</feature>
<comment type="caution">
    <text evidence="11">The sequence shown here is derived from an EMBL/GenBank/DDBJ whole genome shotgun (WGS) entry which is preliminary data.</text>
</comment>
<feature type="repeat" description="ANK" evidence="7">
    <location>
        <begin position="52"/>
        <end position="84"/>
    </location>
</feature>
<dbReference type="AlphaFoldDB" id="A0A815RQE5"/>
<dbReference type="Gene3D" id="3.90.176.10">
    <property type="entry name" value="Toxin ADP-ribosyltransferase, Chain A, domain 1"/>
    <property type="match status" value="1"/>
</dbReference>
<evidence type="ECO:0000256" key="3">
    <source>
        <dbReference type="ARBA" id="ARBA00022676"/>
    </source>
</evidence>